<keyword evidence="1" id="KW-0862">Zinc</keyword>
<evidence type="ECO:0000313" key="4">
    <source>
        <dbReference type="EMBL" id="RKF58480.1"/>
    </source>
</evidence>
<accession>A0A420HM21</accession>
<comment type="caution">
    <text evidence="4">The sequence shown here is derived from an EMBL/GenBank/DDBJ whole genome shotgun (WGS) entry which is preliminary data.</text>
</comment>
<gene>
    <name evidence="4" type="ORF">OnM2_067047</name>
</gene>
<feature type="coiled-coil region" evidence="2">
    <location>
        <begin position="26"/>
        <end position="53"/>
    </location>
</feature>
<dbReference type="InterPro" id="IPR036875">
    <property type="entry name" value="Znf_CCHC_sf"/>
</dbReference>
<dbReference type="EMBL" id="MCFK01006748">
    <property type="protein sequence ID" value="RKF58480.1"/>
    <property type="molecule type" value="Genomic_DNA"/>
</dbReference>
<dbReference type="GO" id="GO:0003676">
    <property type="term" value="F:nucleic acid binding"/>
    <property type="evidence" value="ECO:0007669"/>
    <property type="project" value="InterPro"/>
</dbReference>
<organism evidence="4 5">
    <name type="scientific">Erysiphe neolycopersici</name>
    <dbReference type="NCBI Taxonomy" id="212602"/>
    <lineage>
        <taxon>Eukaryota</taxon>
        <taxon>Fungi</taxon>
        <taxon>Dikarya</taxon>
        <taxon>Ascomycota</taxon>
        <taxon>Pezizomycotina</taxon>
        <taxon>Leotiomycetes</taxon>
        <taxon>Erysiphales</taxon>
        <taxon>Erysiphaceae</taxon>
        <taxon>Erysiphe</taxon>
    </lineage>
</organism>
<evidence type="ECO:0000256" key="1">
    <source>
        <dbReference type="PROSITE-ProRule" id="PRU00047"/>
    </source>
</evidence>
<proteinExistence type="predicted"/>
<protein>
    <submittedName>
        <fullName evidence="4">Putative eka-like protein</fullName>
    </submittedName>
</protein>
<keyword evidence="2" id="KW-0175">Coiled coil</keyword>
<dbReference type="OrthoDB" id="3595023at2759"/>
<evidence type="ECO:0000259" key="3">
    <source>
        <dbReference type="PROSITE" id="PS50158"/>
    </source>
</evidence>
<dbReference type="AlphaFoldDB" id="A0A420HM21"/>
<dbReference type="GO" id="GO:0008270">
    <property type="term" value="F:zinc ion binding"/>
    <property type="evidence" value="ECO:0007669"/>
    <property type="project" value="UniProtKB-KW"/>
</dbReference>
<feature type="domain" description="CCHC-type" evidence="3">
    <location>
        <begin position="323"/>
        <end position="338"/>
    </location>
</feature>
<reference evidence="4 5" key="1">
    <citation type="journal article" date="2018" name="BMC Genomics">
        <title>Comparative genome analyses reveal sequence features reflecting distinct modes of host-adaptation between dicot and monocot powdery mildew.</title>
        <authorList>
            <person name="Wu Y."/>
            <person name="Ma X."/>
            <person name="Pan Z."/>
            <person name="Kale S.D."/>
            <person name="Song Y."/>
            <person name="King H."/>
            <person name="Zhang Q."/>
            <person name="Presley C."/>
            <person name="Deng X."/>
            <person name="Wei C.I."/>
            <person name="Xiao S."/>
        </authorList>
    </citation>
    <scope>NUCLEOTIDE SEQUENCE [LARGE SCALE GENOMIC DNA]</scope>
    <source>
        <strain evidence="4">UMSG2</strain>
    </source>
</reference>
<dbReference type="SUPFAM" id="SSF57756">
    <property type="entry name" value="Retrovirus zinc finger-like domains"/>
    <property type="match status" value="1"/>
</dbReference>
<dbReference type="Proteomes" id="UP000286134">
    <property type="component" value="Unassembled WGS sequence"/>
</dbReference>
<keyword evidence="5" id="KW-1185">Reference proteome</keyword>
<dbReference type="InterPro" id="IPR001878">
    <property type="entry name" value="Znf_CCHC"/>
</dbReference>
<dbReference type="STRING" id="212602.A0A420HM21"/>
<keyword evidence="1" id="KW-0863">Zinc-finger</keyword>
<name>A0A420HM21_9PEZI</name>
<keyword evidence="1" id="KW-0479">Metal-binding</keyword>
<dbReference type="PROSITE" id="PS50158">
    <property type="entry name" value="ZF_CCHC"/>
    <property type="match status" value="1"/>
</dbReference>
<evidence type="ECO:0000313" key="5">
    <source>
        <dbReference type="Proteomes" id="UP000286134"/>
    </source>
</evidence>
<evidence type="ECO:0000256" key="2">
    <source>
        <dbReference type="SAM" id="Coils"/>
    </source>
</evidence>
<sequence length="364" mass="41182">MSDGDRIITDQEAGSSNLNPSLETLKNLTAQQIQELLNLLAQQQQQKTNIDSQVPISQTNFISRKESPWPSWDGNRNTYSDYRFGLEIKLEEDSKFFNSSRAVCLGMLLSLPEKKRHNVKAWFRCGGSNGSYNWEEFLLHFDEQFEDVEAMLEAAEVLGRMRQGHNQYFEDFLRDFEGQYSLCDVNTWGPTGKIALVHTAINEQLREALVGIDLSIRMGYKAWIAKVKQVAIQLQALQKYRPRGATNTKTWYISGQGTVVPQVANIDREDAVLDAEGDTKMGGLNAIVAGSSQGKEKKINKNKPRAPWRTSEEFQKLKQKRLCIRCCKSGHFSRWCPSFSPAVPPLGINIAEVENENDSGNEEP</sequence>